<dbReference type="PRINTS" id="PR00419">
    <property type="entry name" value="ADXRDTASE"/>
</dbReference>
<proteinExistence type="predicted"/>
<dbReference type="PANTHER" id="PTHR21197:SF0">
    <property type="entry name" value="UDP-GALACTOPYRANOSE MUTASE"/>
    <property type="match status" value="1"/>
</dbReference>
<dbReference type="EMBL" id="BAAAGE010000001">
    <property type="protein sequence ID" value="GAA0712803.1"/>
    <property type="molecule type" value="Genomic_DNA"/>
</dbReference>
<dbReference type="PANTHER" id="PTHR21197">
    <property type="entry name" value="UDP-GALACTOPYRANOSE MUTASE"/>
    <property type="match status" value="1"/>
</dbReference>
<comment type="caution">
    <text evidence="3">The sequence shown here is derived from an EMBL/GenBank/DDBJ whole genome shotgun (WGS) entry which is preliminary data.</text>
</comment>
<keyword evidence="1" id="KW-1133">Transmembrane helix</keyword>
<dbReference type="NCBIfam" id="NF005548">
    <property type="entry name" value="PRK07208.1-4"/>
    <property type="match status" value="1"/>
</dbReference>
<keyword evidence="1" id="KW-0812">Transmembrane</keyword>
<protein>
    <recommendedName>
        <fullName evidence="2">Amine oxidase domain-containing protein</fullName>
    </recommendedName>
</protein>
<dbReference type="SUPFAM" id="SSF51905">
    <property type="entry name" value="FAD/NAD(P)-binding domain"/>
    <property type="match status" value="1"/>
</dbReference>
<evidence type="ECO:0000313" key="4">
    <source>
        <dbReference type="Proteomes" id="UP001501758"/>
    </source>
</evidence>
<evidence type="ECO:0000313" key="3">
    <source>
        <dbReference type="EMBL" id="GAA0712803.1"/>
    </source>
</evidence>
<sequence length="473" mass="54722">MSNKKVIVIGAGPAGLAAAYQLMKNNVKVEVFEASPFVGGMSRSFDLWDQRVDLGPHRFFSKDHRINVFFDELIKEDFTQVQRLTRIFYNKNFFDYPLKIFNVLGNLSLVTITGILYYYAKQRVFPIKNPDTFEKWVTNRFGKKLYTIFFKYYTEKLWGIPCSKIDADWAAQRIKGLSLFEAVWSAFKGNRGNKHKTLVDEFSYPKNGTGTLYERAAEYVIEKGGIIHKNTPIQNIVIEDGVCTGVITKDGTQYSADHVISSMPLTYLLQGMNDVPEEVLKSVNRLYFRNTILVYLEIDRKDLFEDNWIYVHSPEVKHGRITNFRNWCPSLNRGKETTILCLEFWAFDSDPIWKETDQYLGDLAIKELKALKLIKETEVVENTKIVRVPKCYPVYEIGYRSHLDIIENYLMGINKLTPIGRYGAFKYNNQDHSILMGILAAENIVNNADVDLWKINTDTQYQEDGEVKDVLIQ</sequence>
<accession>A0ABN1IGD8</accession>
<feature type="domain" description="Amine oxidase" evidence="2">
    <location>
        <begin position="14"/>
        <end position="379"/>
    </location>
</feature>
<organism evidence="3 4">
    <name type="scientific">Aquimarina litoralis</name>
    <dbReference type="NCBI Taxonomy" id="584605"/>
    <lineage>
        <taxon>Bacteria</taxon>
        <taxon>Pseudomonadati</taxon>
        <taxon>Bacteroidota</taxon>
        <taxon>Flavobacteriia</taxon>
        <taxon>Flavobacteriales</taxon>
        <taxon>Flavobacteriaceae</taxon>
        <taxon>Aquimarina</taxon>
    </lineage>
</organism>
<dbReference type="Gene3D" id="3.50.50.60">
    <property type="entry name" value="FAD/NAD(P)-binding domain"/>
    <property type="match status" value="1"/>
</dbReference>
<name>A0ABN1IGD8_9FLAO</name>
<keyword evidence="4" id="KW-1185">Reference proteome</keyword>
<feature type="transmembrane region" description="Helical" evidence="1">
    <location>
        <begin position="100"/>
        <end position="120"/>
    </location>
</feature>
<dbReference type="RefSeq" id="WP_343909940.1">
    <property type="nucleotide sequence ID" value="NZ_BAAAGE010000001.1"/>
</dbReference>
<dbReference type="Pfam" id="PF01593">
    <property type="entry name" value="Amino_oxidase"/>
    <property type="match status" value="1"/>
</dbReference>
<evidence type="ECO:0000259" key="2">
    <source>
        <dbReference type="Pfam" id="PF01593"/>
    </source>
</evidence>
<gene>
    <name evidence="3" type="ORF">GCM10009430_03640</name>
</gene>
<dbReference type="InterPro" id="IPR002937">
    <property type="entry name" value="Amino_oxidase"/>
</dbReference>
<keyword evidence="1" id="KW-0472">Membrane</keyword>
<dbReference type="Proteomes" id="UP001501758">
    <property type="component" value="Unassembled WGS sequence"/>
</dbReference>
<reference evidence="3 4" key="1">
    <citation type="journal article" date="2019" name="Int. J. Syst. Evol. Microbiol.">
        <title>The Global Catalogue of Microorganisms (GCM) 10K type strain sequencing project: providing services to taxonomists for standard genome sequencing and annotation.</title>
        <authorList>
            <consortium name="The Broad Institute Genomics Platform"/>
            <consortium name="The Broad Institute Genome Sequencing Center for Infectious Disease"/>
            <person name="Wu L."/>
            <person name="Ma J."/>
        </authorList>
    </citation>
    <scope>NUCLEOTIDE SEQUENCE [LARGE SCALE GENOMIC DNA]</scope>
    <source>
        <strain evidence="3 4">JCM 15974</strain>
    </source>
</reference>
<evidence type="ECO:0000256" key="1">
    <source>
        <dbReference type="SAM" id="Phobius"/>
    </source>
</evidence>
<dbReference type="InterPro" id="IPR036188">
    <property type="entry name" value="FAD/NAD-bd_sf"/>
</dbReference>